<dbReference type="RefSeq" id="WP_379941777.1">
    <property type="nucleotide sequence ID" value="NZ_JBHTIB010000012.1"/>
</dbReference>
<sequence length="132" mass="15189">MFKNLNINFYQNVAKLFYAIAAADKVVHPEEFKTLKECVSSEWLAVDATEDEYKSDAAYQIEIVFDWLAEEQPDADTCFNEFIAYKNEHKYFFTEEMNSLILKTAAMITSAFSGQNKSELIMLSKLSIELAK</sequence>
<evidence type="ECO:0008006" key="3">
    <source>
        <dbReference type="Google" id="ProtNLM"/>
    </source>
</evidence>
<reference evidence="2" key="1">
    <citation type="journal article" date="2019" name="Int. J. Syst. Evol. Microbiol.">
        <title>The Global Catalogue of Microorganisms (GCM) 10K type strain sequencing project: providing services to taxonomists for standard genome sequencing and annotation.</title>
        <authorList>
            <consortium name="The Broad Institute Genomics Platform"/>
            <consortium name="The Broad Institute Genome Sequencing Center for Infectious Disease"/>
            <person name="Wu L."/>
            <person name="Ma J."/>
        </authorList>
    </citation>
    <scope>NUCLEOTIDE SEQUENCE [LARGE SCALE GENOMIC DNA]</scope>
    <source>
        <strain evidence="2">CCUG 60529</strain>
    </source>
</reference>
<dbReference type="SUPFAM" id="SSF158682">
    <property type="entry name" value="TerB-like"/>
    <property type="match status" value="1"/>
</dbReference>
<dbReference type="InterPro" id="IPR029024">
    <property type="entry name" value="TerB-like"/>
</dbReference>
<proteinExistence type="predicted"/>
<comment type="caution">
    <text evidence="1">The sequence shown here is derived from an EMBL/GenBank/DDBJ whole genome shotgun (WGS) entry which is preliminary data.</text>
</comment>
<evidence type="ECO:0000313" key="2">
    <source>
        <dbReference type="Proteomes" id="UP001597011"/>
    </source>
</evidence>
<evidence type="ECO:0000313" key="1">
    <source>
        <dbReference type="EMBL" id="MFD0836078.1"/>
    </source>
</evidence>
<dbReference type="EMBL" id="JBHTIB010000012">
    <property type="protein sequence ID" value="MFD0836078.1"/>
    <property type="molecule type" value="Genomic_DNA"/>
</dbReference>
<keyword evidence="2" id="KW-1185">Reference proteome</keyword>
<gene>
    <name evidence="1" type="ORF">ACFQ0I_09900</name>
</gene>
<name>A0ABW3BTU0_9FLAO</name>
<organism evidence="1 2">
    <name type="scientific">Mariniflexile aquimaris</name>
    <dbReference type="NCBI Taxonomy" id="881009"/>
    <lineage>
        <taxon>Bacteria</taxon>
        <taxon>Pseudomonadati</taxon>
        <taxon>Bacteroidota</taxon>
        <taxon>Flavobacteriia</taxon>
        <taxon>Flavobacteriales</taxon>
        <taxon>Flavobacteriaceae</taxon>
        <taxon>Mariniflexile</taxon>
    </lineage>
</organism>
<dbReference type="Proteomes" id="UP001597011">
    <property type="component" value="Unassembled WGS sequence"/>
</dbReference>
<accession>A0ABW3BTU0</accession>
<protein>
    <recommendedName>
        <fullName evidence="3">Tellurite resistance protein TerB</fullName>
    </recommendedName>
</protein>